<dbReference type="AlphaFoldDB" id="A0AAV1J8I8"/>
<evidence type="ECO:0000313" key="3">
    <source>
        <dbReference type="Proteomes" id="UP001497472"/>
    </source>
</evidence>
<dbReference type="Proteomes" id="UP001497472">
    <property type="component" value="Unassembled WGS sequence"/>
</dbReference>
<protein>
    <recommendedName>
        <fullName evidence="4">Secreted protein</fullName>
    </recommendedName>
</protein>
<proteinExistence type="predicted"/>
<accession>A0AAV1J8I8</accession>
<feature type="chain" id="PRO_5043953961" description="Secreted protein" evidence="1">
    <location>
        <begin position="22"/>
        <end position="111"/>
    </location>
</feature>
<reference evidence="2 3" key="1">
    <citation type="submission" date="2023-11" db="EMBL/GenBank/DDBJ databases">
        <authorList>
            <person name="Okamura Y."/>
        </authorList>
    </citation>
    <scope>NUCLEOTIDE SEQUENCE [LARGE SCALE GENOMIC DNA]</scope>
</reference>
<keyword evidence="1" id="KW-0732">Signal</keyword>
<name>A0AAV1J8I8_9NEOP</name>
<organism evidence="2 3">
    <name type="scientific">Leptosia nina</name>
    <dbReference type="NCBI Taxonomy" id="320188"/>
    <lineage>
        <taxon>Eukaryota</taxon>
        <taxon>Metazoa</taxon>
        <taxon>Ecdysozoa</taxon>
        <taxon>Arthropoda</taxon>
        <taxon>Hexapoda</taxon>
        <taxon>Insecta</taxon>
        <taxon>Pterygota</taxon>
        <taxon>Neoptera</taxon>
        <taxon>Endopterygota</taxon>
        <taxon>Lepidoptera</taxon>
        <taxon>Glossata</taxon>
        <taxon>Ditrysia</taxon>
        <taxon>Papilionoidea</taxon>
        <taxon>Pieridae</taxon>
        <taxon>Pierinae</taxon>
        <taxon>Leptosia</taxon>
    </lineage>
</organism>
<sequence length="111" mass="11874">MKAFIMSCVLAIVLCTMTSHARSGSKRCANVWDDGCSTGQLPGAGDDDDYLNGGFTPGKRCVNLWDEGCVNGQLQGAGGDDEYVNGGFNPGKRSLGEVLAKLMAFERQRQH</sequence>
<feature type="signal peptide" evidence="1">
    <location>
        <begin position="1"/>
        <end position="21"/>
    </location>
</feature>
<evidence type="ECO:0000256" key="1">
    <source>
        <dbReference type="SAM" id="SignalP"/>
    </source>
</evidence>
<gene>
    <name evidence="2" type="ORF">LNINA_LOCUS5104</name>
</gene>
<keyword evidence="3" id="KW-1185">Reference proteome</keyword>
<dbReference type="EMBL" id="CAVLEF010000007">
    <property type="protein sequence ID" value="CAK1545453.1"/>
    <property type="molecule type" value="Genomic_DNA"/>
</dbReference>
<evidence type="ECO:0000313" key="2">
    <source>
        <dbReference type="EMBL" id="CAK1545453.1"/>
    </source>
</evidence>
<comment type="caution">
    <text evidence="2">The sequence shown here is derived from an EMBL/GenBank/DDBJ whole genome shotgun (WGS) entry which is preliminary data.</text>
</comment>
<evidence type="ECO:0008006" key="4">
    <source>
        <dbReference type="Google" id="ProtNLM"/>
    </source>
</evidence>